<keyword evidence="1" id="KW-0597">Phosphoprotein</keyword>
<evidence type="ECO:0000259" key="8">
    <source>
        <dbReference type="PROSITE" id="PS50110"/>
    </source>
</evidence>
<dbReference type="InterPro" id="IPR036097">
    <property type="entry name" value="HisK_dim/P_sf"/>
</dbReference>
<keyword evidence="2" id="KW-0808">Transferase</keyword>
<dbReference type="SMART" id="SM00388">
    <property type="entry name" value="HisKA"/>
    <property type="match status" value="1"/>
</dbReference>
<dbReference type="Pfam" id="PF00512">
    <property type="entry name" value="HisKA"/>
    <property type="match status" value="1"/>
</dbReference>
<dbReference type="Gene3D" id="3.40.50.2300">
    <property type="match status" value="2"/>
</dbReference>
<dbReference type="AlphaFoldDB" id="A0A3B0YRI0"/>
<feature type="domain" description="Histidine kinase" evidence="7">
    <location>
        <begin position="295"/>
        <end position="516"/>
    </location>
</feature>
<keyword evidence="6" id="KW-0902">Two-component regulatory system</keyword>
<dbReference type="SUPFAM" id="SSF52172">
    <property type="entry name" value="CheY-like"/>
    <property type="match status" value="2"/>
</dbReference>
<dbReference type="Pfam" id="PF00989">
    <property type="entry name" value="PAS"/>
    <property type="match status" value="1"/>
</dbReference>
<name>A0A3B0YRI0_9ZZZZ</name>
<organism evidence="10">
    <name type="scientific">hydrothermal vent metagenome</name>
    <dbReference type="NCBI Taxonomy" id="652676"/>
    <lineage>
        <taxon>unclassified sequences</taxon>
        <taxon>metagenomes</taxon>
        <taxon>ecological metagenomes</taxon>
    </lineage>
</organism>
<dbReference type="SMART" id="SM00387">
    <property type="entry name" value="HATPase_c"/>
    <property type="match status" value="1"/>
</dbReference>
<evidence type="ECO:0000259" key="9">
    <source>
        <dbReference type="PROSITE" id="PS50112"/>
    </source>
</evidence>
<dbReference type="InterPro" id="IPR001789">
    <property type="entry name" value="Sig_transdc_resp-reg_receiver"/>
</dbReference>
<evidence type="ECO:0000256" key="2">
    <source>
        <dbReference type="ARBA" id="ARBA00022679"/>
    </source>
</evidence>
<dbReference type="NCBIfam" id="TIGR00229">
    <property type="entry name" value="sensory_box"/>
    <property type="match status" value="1"/>
</dbReference>
<accession>A0A3B0YRI0</accession>
<dbReference type="Gene3D" id="1.10.287.130">
    <property type="match status" value="1"/>
</dbReference>
<dbReference type="SUPFAM" id="SSF47384">
    <property type="entry name" value="Homodimeric domain of signal transducing histidine kinase"/>
    <property type="match status" value="1"/>
</dbReference>
<dbReference type="GO" id="GO:0006355">
    <property type="term" value="P:regulation of DNA-templated transcription"/>
    <property type="evidence" value="ECO:0007669"/>
    <property type="project" value="InterPro"/>
</dbReference>
<dbReference type="SMART" id="SM00091">
    <property type="entry name" value="PAS"/>
    <property type="match status" value="1"/>
</dbReference>
<evidence type="ECO:0000313" key="10">
    <source>
        <dbReference type="EMBL" id="VAW71076.1"/>
    </source>
</evidence>
<evidence type="ECO:0000256" key="1">
    <source>
        <dbReference type="ARBA" id="ARBA00022553"/>
    </source>
</evidence>
<proteinExistence type="predicted"/>
<dbReference type="Pfam" id="PF00072">
    <property type="entry name" value="Response_reg"/>
    <property type="match status" value="2"/>
</dbReference>
<dbReference type="CDD" id="cd00082">
    <property type="entry name" value="HisKA"/>
    <property type="match status" value="1"/>
</dbReference>
<dbReference type="PROSITE" id="PS50112">
    <property type="entry name" value="PAS"/>
    <property type="match status" value="1"/>
</dbReference>
<evidence type="ECO:0000256" key="6">
    <source>
        <dbReference type="ARBA" id="ARBA00023012"/>
    </source>
</evidence>
<evidence type="ECO:0008006" key="11">
    <source>
        <dbReference type="Google" id="ProtNLM"/>
    </source>
</evidence>
<dbReference type="PROSITE" id="PS50110">
    <property type="entry name" value="RESPONSE_REGULATORY"/>
    <property type="match status" value="2"/>
</dbReference>
<dbReference type="PANTHER" id="PTHR43065:SF46">
    <property type="entry name" value="C4-DICARBOXYLATE TRANSPORT SENSOR PROTEIN DCTB"/>
    <property type="match status" value="1"/>
</dbReference>
<dbReference type="EMBL" id="UOFI01000214">
    <property type="protein sequence ID" value="VAW71076.1"/>
    <property type="molecule type" value="Genomic_DNA"/>
</dbReference>
<dbReference type="InterPro" id="IPR004358">
    <property type="entry name" value="Sig_transdc_His_kin-like_C"/>
</dbReference>
<evidence type="ECO:0000256" key="5">
    <source>
        <dbReference type="ARBA" id="ARBA00022840"/>
    </source>
</evidence>
<dbReference type="InterPro" id="IPR013767">
    <property type="entry name" value="PAS_fold"/>
</dbReference>
<dbReference type="Pfam" id="PF02518">
    <property type="entry name" value="HATPase_c"/>
    <property type="match status" value="1"/>
</dbReference>
<dbReference type="Gene3D" id="3.30.450.20">
    <property type="entry name" value="PAS domain"/>
    <property type="match status" value="1"/>
</dbReference>
<evidence type="ECO:0000256" key="3">
    <source>
        <dbReference type="ARBA" id="ARBA00022741"/>
    </source>
</evidence>
<dbReference type="GO" id="GO:0005524">
    <property type="term" value="F:ATP binding"/>
    <property type="evidence" value="ECO:0007669"/>
    <property type="project" value="UniProtKB-KW"/>
</dbReference>
<dbReference type="InterPro" id="IPR003661">
    <property type="entry name" value="HisK_dim/P_dom"/>
</dbReference>
<dbReference type="InterPro" id="IPR005467">
    <property type="entry name" value="His_kinase_dom"/>
</dbReference>
<feature type="domain" description="PAS" evidence="9">
    <location>
        <begin position="156"/>
        <end position="207"/>
    </location>
</feature>
<keyword evidence="5" id="KW-0067">ATP-binding</keyword>
<dbReference type="SUPFAM" id="SSF55785">
    <property type="entry name" value="PYP-like sensor domain (PAS domain)"/>
    <property type="match status" value="1"/>
</dbReference>
<dbReference type="CDD" id="cd00130">
    <property type="entry name" value="PAS"/>
    <property type="match status" value="1"/>
</dbReference>
<keyword evidence="3" id="KW-0547">Nucleotide-binding</keyword>
<dbReference type="InterPro" id="IPR035965">
    <property type="entry name" value="PAS-like_dom_sf"/>
</dbReference>
<feature type="domain" description="Response regulatory" evidence="8">
    <location>
        <begin position="538"/>
        <end position="652"/>
    </location>
</feature>
<dbReference type="PRINTS" id="PR00344">
    <property type="entry name" value="BCTRLSENSOR"/>
</dbReference>
<dbReference type="SUPFAM" id="SSF55874">
    <property type="entry name" value="ATPase domain of HSP90 chaperone/DNA topoisomerase II/histidine kinase"/>
    <property type="match status" value="1"/>
</dbReference>
<evidence type="ECO:0000256" key="4">
    <source>
        <dbReference type="ARBA" id="ARBA00022777"/>
    </source>
</evidence>
<dbReference type="PANTHER" id="PTHR43065">
    <property type="entry name" value="SENSOR HISTIDINE KINASE"/>
    <property type="match status" value="1"/>
</dbReference>
<dbReference type="InterPro" id="IPR003594">
    <property type="entry name" value="HATPase_dom"/>
</dbReference>
<dbReference type="InterPro" id="IPR011006">
    <property type="entry name" value="CheY-like_superfamily"/>
</dbReference>
<keyword evidence="4" id="KW-0418">Kinase</keyword>
<protein>
    <recommendedName>
        <fullName evidence="11">Histidine kinase</fullName>
    </recommendedName>
</protein>
<sequence>MNIENKKPDFDSANTAEIIHLNRVIVVDDDIDFAESLSEILENNKYRVKTACNKSDALEYVRKFKPNIAILDIKIGNDNGVTLISDLRKICPDILCIMLTGYADITTVVNALREDAFDYLTKPVHPEEVIAKLKHGFKKLELEHHQQTITQALHASEERYRTIIDNMVDGVILLDNYGRIVNFNYAAEIIFGYSAEEITGKNINELLKINAAEQNIFLTSYITTPGSTPVNYETTACAKNKKEFPLRFSISEISAVGHKKKQYIFSCFDITAQKSQEDQLRQIQKMDALGQLSSGIAHDYNNMLGIITGYAELLKDALGKQHTLTKYAQQILHASERSARLTKKLLSFSRKKTSEAGAFDLNKLLFDQQHMLKKTLTVRINLVFDLQDKLWPVWLDDSEMEDAILNMSINAMHATEGNGQLTLRTRNETVNTRDSGQLNIPAGDYVTFSIKDTGSGIDKTSKDKIFEPFFSTKGEKGTGLGLSQVYGFVARSKGAIKVYSELNHGTQFILYFPRYTESTSVVQPQQHQNLPRTKGYESILVVDDEPALLELNCQILGQQGYNVFCAENGAQALKILADETIDLMFSDIIMPQMDGYELTAIVQKKYPAIKIQLASGYADSHHANMVNDKLYQNIMHKPVNSQALLEKIRELLDLS</sequence>
<dbReference type="GO" id="GO:0000155">
    <property type="term" value="F:phosphorelay sensor kinase activity"/>
    <property type="evidence" value="ECO:0007669"/>
    <property type="project" value="InterPro"/>
</dbReference>
<dbReference type="SMART" id="SM00448">
    <property type="entry name" value="REC"/>
    <property type="match status" value="2"/>
</dbReference>
<dbReference type="Gene3D" id="3.30.565.10">
    <property type="entry name" value="Histidine kinase-like ATPase, C-terminal domain"/>
    <property type="match status" value="1"/>
</dbReference>
<gene>
    <name evidence="10" type="ORF">MNBD_GAMMA09-142</name>
</gene>
<reference evidence="10" key="1">
    <citation type="submission" date="2018-06" db="EMBL/GenBank/DDBJ databases">
        <authorList>
            <person name="Zhirakovskaya E."/>
        </authorList>
    </citation>
    <scope>NUCLEOTIDE SEQUENCE</scope>
</reference>
<dbReference type="InterPro" id="IPR036890">
    <property type="entry name" value="HATPase_C_sf"/>
</dbReference>
<dbReference type="PROSITE" id="PS50109">
    <property type="entry name" value="HIS_KIN"/>
    <property type="match status" value="1"/>
</dbReference>
<evidence type="ECO:0000259" key="7">
    <source>
        <dbReference type="PROSITE" id="PS50109"/>
    </source>
</evidence>
<dbReference type="InterPro" id="IPR000014">
    <property type="entry name" value="PAS"/>
</dbReference>
<feature type="domain" description="Response regulatory" evidence="8">
    <location>
        <begin position="23"/>
        <end position="137"/>
    </location>
</feature>